<dbReference type="GO" id="GO:0015833">
    <property type="term" value="P:peptide transport"/>
    <property type="evidence" value="ECO:0007669"/>
    <property type="project" value="InterPro"/>
</dbReference>
<feature type="compositionally biased region" description="Low complexity" evidence="5">
    <location>
        <begin position="409"/>
        <end position="434"/>
    </location>
</feature>
<feature type="domain" description="ABC transporter" evidence="6">
    <location>
        <begin position="29"/>
        <end position="279"/>
    </location>
</feature>
<evidence type="ECO:0000259" key="6">
    <source>
        <dbReference type="PROSITE" id="PS50893"/>
    </source>
</evidence>
<dbReference type="EMBL" id="LMWJ01000035">
    <property type="protein sequence ID" value="KUM67539.1"/>
    <property type="molecule type" value="Genomic_DNA"/>
</dbReference>
<keyword evidence="8" id="KW-1185">Reference proteome</keyword>
<evidence type="ECO:0000313" key="7">
    <source>
        <dbReference type="EMBL" id="KUM67539.1"/>
    </source>
</evidence>
<dbReference type="Pfam" id="PF00005">
    <property type="entry name" value="ABC_tran"/>
    <property type="match status" value="1"/>
</dbReference>
<proteinExistence type="inferred from homology"/>
<dbReference type="GO" id="GO:0055085">
    <property type="term" value="P:transmembrane transport"/>
    <property type="evidence" value="ECO:0007669"/>
    <property type="project" value="UniProtKB-ARBA"/>
</dbReference>
<gene>
    <name evidence="7" type="ORF">AQI70_35790</name>
</gene>
<feature type="region of interest" description="Disordered" evidence="5">
    <location>
        <begin position="1"/>
        <end position="20"/>
    </location>
</feature>
<dbReference type="PROSITE" id="PS50893">
    <property type="entry name" value="ABC_TRANSPORTER_2"/>
    <property type="match status" value="1"/>
</dbReference>
<accession>A0A117NU95</accession>
<evidence type="ECO:0000256" key="4">
    <source>
        <dbReference type="ARBA" id="ARBA00022840"/>
    </source>
</evidence>
<feature type="compositionally biased region" description="Low complexity" evidence="5">
    <location>
        <begin position="372"/>
        <end position="396"/>
    </location>
</feature>
<feature type="compositionally biased region" description="Polar residues" evidence="5">
    <location>
        <begin position="9"/>
        <end position="19"/>
    </location>
</feature>
<keyword evidence="3" id="KW-0547">Nucleotide-binding</keyword>
<dbReference type="FunFam" id="3.40.50.300:FF:000016">
    <property type="entry name" value="Oligopeptide ABC transporter ATP-binding component"/>
    <property type="match status" value="1"/>
</dbReference>
<evidence type="ECO:0000256" key="5">
    <source>
        <dbReference type="SAM" id="MobiDB-lite"/>
    </source>
</evidence>
<keyword evidence="2" id="KW-0813">Transport</keyword>
<dbReference type="NCBIfam" id="NF008453">
    <property type="entry name" value="PRK11308.1"/>
    <property type="match status" value="1"/>
</dbReference>
<dbReference type="InterPro" id="IPR017871">
    <property type="entry name" value="ABC_transporter-like_CS"/>
</dbReference>
<dbReference type="STRING" id="146536.AQI70_35790"/>
<dbReference type="InterPro" id="IPR027417">
    <property type="entry name" value="P-loop_NTPase"/>
</dbReference>
<comment type="similarity">
    <text evidence="1">Belongs to the ABC transporter superfamily.</text>
</comment>
<sequence length="434" mass="46820">MSDEKAVSNPEQSGTTLTKDSAADGEILLKVTGLQKHFPIRKGLLQRQTGAVRAVDGIDFEVRKGETLGVVGESGCGKSTMGRLITRLLEPTGGQVEFEGRDITHLSVGQMRPMRRDVQMIFQDPYSSLNPRHTIGTIVGAPFKLQGVQPEGGIKKEVQRLLSVVGLNPEHYNRYPHEFSGGQRQRIGIARALALNPKLVVADEPVSALDVSIQAQVVNLLDDLQEELGLTYVIIAHDLSVVRHVSDRIAVMYLGKIVELADRESLYKAPMHPYTKALLSAVPIPDPKRRGAKSERILLRGDVPSPISPPSGCRFHTRCWKATEICRTTEPPLAELRPGQRVACHHPENFEDQQPQDTVLLSVAKEAAELVPTEEAAEAEAGGSEEAPEAEAGGSEEVPESEAERAEEAPAAAGEAPGTVASAESSAAATDDNK</sequence>
<dbReference type="SUPFAM" id="SSF52540">
    <property type="entry name" value="P-loop containing nucleoside triphosphate hydrolases"/>
    <property type="match status" value="1"/>
</dbReference>
<dbReference type="NCBIfam" id="TIGR01727">
    <property type="entry name" value="oligo_HPY"/>
    <property type="match status" value="1"/>
</dbReference>
<dbReference type="InterPro" id="IPR050319">
    <property type="entry name" value="ABC_transp_ATP-bind"/>
</dbReference>
<evidence type="ECO:0000256" key="2">
    <source>
        <dbReference type="ARBA" id="ARBA00022448"/>
    </source>
</evidence>
<feature type="region of interest" description="Disordered" evidence="5">
    <location>
        <begin position="372"/>
        <end position="434"/>
    </location>
</feature>
<protein>
    <submittedName>
        <fullName evidence="7">Peptide ABC transporter ATP-binding protein</fullName>
    </submittedName>
</protein>
<reference evidence="7 8" key="1">
    <citation type="submission" date="2015-10" db="EMBL/GenBank/DDBJ databases">
        <title>Draft genome sequence of Streptomyces curacoi DSM 40107, type strain for the species Streptomyces curacoi.</title>
        <authorList>
            <person name="Ruckert C."/>
            <person name="Winkler A."/>
            <person name="Kalinowski J."/>
            <person name="Kampfer P."/>
            <person name="Glaeser S."/>
        </authorList>
    </citation>
    <scope>NUCLEOTIDE SEQUENCE [LARGE SCALE GENOMIC DNA]</scope>
    <source>
        <strain evidence="7 8">DSM 40107</strain>
    </source>
</reference>
<organism evidence="7 8">
    <name type="scientific">Streptomyces curacoi</name>
    <dbReference type="NCBI Taxonomy" id="146536"/>
    <lineage>
        <taxon>Bacteria</taxon>
        <taxon>Bacillati</taxon>
        <taxon>Actinomycetota</taxon>
        <taxon>Actinomycetes</taxon>
        <taxon>Kitasatosporales</taxon>
        <taxon>Streptomycetaceae</taxon>
        <taxon>Streptomyces</taxon>
    </lineage>
</organism>
<comment type="caution">
    <text evidence="7">The sequence shown here is derived from an EMBL/GenBank/DDBJ whole genome shotgun (WGS) entry which is preliminary data.</text>
</comment>
<name>A0A117NU95_9ACTN</name>
<dbReference type="SMART" id="SM00382">
    <property type="entry name" value="AAA"/>
    <property type="match status" value="1"/>
</dbReference>
<dbReference type="Gene3D" id="3.40.50.300">
    <property type="entry name" value="P-loop containing nucleotide triphosphate hydrolases"/>
    <property type="match status" value="1"/>
</dbReference>
<dbReference type="InterPro" id="IPR013563">
    <property type="entry name" value="Oligopep_ABC_C"/>
</dbReference>
<dbReference type="GO" id="GO:0016887">
    <property type="term" value="F:ATP hydrolysis activity"/>
    <property type="evidence" value="ECO:0007669"/>
    <property type="project" value="InterPro"/>
</dbReference>
<evidence type="ECO:0000313" key="8">
    <source>
        <dbReference type="Proteomes" id="UP000054024"/>
    </source>
</evidence>
<dbReference type="OrthoDB" id="3326974at2"/>
<dbReference type="InterPro" id="IPR003593">
    <property type="entry name" value="AAA+_ATPase"/>
</dbReference>
<dbReference type="PROSITE" id="PS00211">
    <property type="entry name" value="ABC_TRANSPORTER_1"/>
    <property type="match status" value="1"/>
</dbReference>
<dbReference type="CDD" id="cd03257">
    <property type="entry name" value="ABC_NikE_OppD_transporters"/>
    <property type="match status" value="1"/>
</dbReference>
<evidence type="ECO:0000256" key="3">
    <source>
        <dbReference type="ARBA" id="ARBA00022741"/>
    </source>
</evidence>
<keyword evidence="4 7" id="KW-0067">ATP-binding</keyword>
<dbReference type="GO" id="GO:0005524">
    <property type="term" value="F:ATP binding"/>
    <property type="evidence" value="ECO:0007669"/>
    <property type="project" value="UniProtKB-KW"/>
</dbReference>
<dbReference type="PANTHER" id="PTHR43776">
    <property type="entry name" value="TRANSPORT ATP-BINDING PROTEIN"/>
    <property type="match status" value="1"/>
</dbReference>
<dbReference type="InterPro" id="IPR003439">
    <property type="entry name" value="ABC_transporter-like_ATP-bd"/>
</dbReference>
<evidence type="ECO:0000256" key="1">
    <source>
        <dbReference type="ARBA" id="ARBA00005417"/>
    </source>
</evidence>
<dbReference type="PANTHER" id="PTHR43776:SF7">
    <property type="entry name" value="D,D-DIPEPTIDE TRANSPORT ATP-BINDING PROTEIN DDPF-RELATED"/>
    <property type="match status" value="1"/>
</dbReference>
<dbReference type="Pfam" id="PF08352">
    <property type="entry name" value="oligo_HPY"/>
    <property type="match status" value="1"/>
</dbReference>
<dbReference type="AlphaFoldDB" id="A0A117NU95"/>
<dbReference type="Proteomes" id="UP000054024">
    <property type="component" value="Unassembled WGS sequence"/>
</dbReference>